<dbReference type="PANTHER" id="PTHR35901">
    <property type="entry name" value="RIBONUCLEASE VAPC3"/>
    <property type="match status" value="1"/>
</dbReference>
<name>A0A062V829_9EURY</name>
<dbReference type="OrthoDB" id="275611at2157"/>
<protein>
    <submittedName>
        <fullName evidence="2">Putative nucleic acid-binding protein, contains PIN domain</fullName>
    </submittedName>
</protein>
<dbReference type="PANTHER" id="PTHR35901:SF1">
    <property type="entry name" value="EXONUCLEASE VAPC9"/>
    <property type="match status" value="1"/>
</dbReference>
<proteinExistence type="predicted"/>
<evidence type="ECO:0000313" key="2">
    <source>
        <dbReference type="EMBL" id="KCZ71914.1"/>
    </source>
</evidence>
<organism evidence="2 3">
    <name type="scientific">Candidatus Methanoperedens nitratireducens</name>
    <dbReference type="NCBI Taxonomy" id="1392998"/>
    <lineage>
        <taxon>Archaea</taxon>
        <taxon>Methanobacteriati</taxon>
        <taxon>Methanobacteriota</taxon>
        <taxon>Stenosarchaea group</taxon>
        <taxon>Methanomicrobia</taxon>
        <taxon>Methanosarcinales</taxon>
        <taxon>ANME-2 cluster</taxon>
        <taxon>Candidatus Methanoperedentaceae</taxon>
        <taxon>Candidatus Methanoperedens</taxon>
    </lineage>
</organism>
<dbReference type="Gene3D" id="3.40.50.1010">
    <property type="entry name" value="5'-nuclease"/>
    <property type="match status" value="1"/>
</dbReference>
<evidence type="ECO:0000313" key="3">
    <source>
        <dbReference type="Proteomes" id="UP000027153"/>
    </source>
</evidence>
<dbReference type="RefSeq" id="WP_052368758.1">
    <property type="nucleotide sequence ID" value="NZ_JMIY01000004.1"/>
</dbReference>
<dbReference type="EMBL" id="JMIY01000004">
    <property type="protein sequence ID" value="KCZ71914.1"/>
    <property type="molecule type" value="Genomic_DNA"/>
</dbReference>
<dbReference type="InterPro" id="IPR029060">
    <property type="entry name" value="PIN-like_dom_sf"/>
</dbReference>
<sequence>MKFYFLDTSALVKRYHYEKGTDKIDKIFSEDDRAIVISSISLIEMVSALNRKKEEKIILKKDLEIVLSKFFHDAIKDFLVLELDGEHIQDSITLVLKRNIRTLDSLQLAVALSMKELKVTFVCADKKLVSVAKKEGLQTINPEI</sequence>
<reference evidence="2 3" key="1">
    <citation type="journal article" date="2013" name="Nature">
        <title>Anaerobic oxidation of methane coupled to nitrate reduction in a novel archaeal lineage.</title>
        <authorList>
            <person name="Haroon M.F."/>
            <person name="Hu S."/>
            <person name="Shi Y."/>
            <person name="Imelfort M."/>
            <person name="Keller J."/>
            <person name="Hugenholtz P."/>
            <person name="Yuan Z."/>
            <person name="Tyson G.W."/>
        </authorList>
    </citation>
    <scope>NUCLEOTIDE SEQUENCE [LARGE SCALE GENOMIC DNA]</scope>
    <source>
        <strain evidence="2 3">ANME-2d</strain>
    </source>
</reference>
<comment type="caution">
    <text evidence="2">The sequence shown here is derived from an EMBL/GenBank/DDBJ whole genome shotgun (WGS) entry which is preliminary data.</text>
</comment>
<dbReference type="Pfam" id="PF01850">
    <property type="entry name" value="PIN"/>
    <property type="match status" value="1"/>
</dbReference>
<dbReference type="InterPro" id="IPR002716">
    <property type="entry name" value="PIN_dom"/>
</dbReference>
<keyword evidence="3" id="KW-1185">Reference proteome</keyword>
<dbReference type="SUPFAM" id="SSF88723">
    <property type="entry name" value="PIN domain-like"/>
    <property type="match status" value="1"/>
</dbReference>
<dbReference type="AlphaFoldDB" id="A0A062V829"/>
<feature type="domain" description="PIN" evidence="1">
    <location>
        <begin position="4"/>
        <end position="133"/>
    </location>
</feature>
<dbReference type="Proteomes" id="UP000027153">
    <property type="component" value="Unassembled WGS sequence"/>
</dbReference>
<dbReference type="InterPro" id="IPR051619">
    <property type="entry name" value="TypeII_TA_RNase_PINc/VapC"/>
</dbReference>
<gene>
    <name evidence="2" type="ORF">ANME2D_01970</name>
</gene>
<accession>A0A062V829</accession>
<dbReference type="CDD" id="cd09874">
    <property type="entry name" value="PIN_MT3492-like"/>
    <property type="match status" value="1"/>
</dbReference>
<evidence type="ECO:0000259" key="1">
    <source>
        <dbReference type="Pfam" id="PF01850"/>
    </source>
</evidence>